<dbReference type="PANTHER" id="PTHR45011:SF1">
    <property type="entry name" value="DAP3-BINDING CELL DEATH ENHANCER 1"/>
    <property type="match status" value="1"/>
</dbReference>
<evidence type="ECO:0000313" key="6">
    <source>
        <dbReference type="Proteomes" id="UP000193642"/>
    </source>
</evidence>
<keyword evidence="6" id="KW-1185">Reference proteome</keyword>
<dbReference type="Gene3D" id="1.10.510.10">
    <property type="entry name" value="Transferase(Phosphotransferase) domain 1"/>
    <property type="match status" value="1"/>
</dbReference>
<dbReference type="Proteomes" id="UP000193642">
    <property type="component" value="Unassembled WGS sequence"/>
</dbReference>
<evidence type="ECO:0000256" key="1">
    <source>
        <dbReference type="ARBA" id="ARBA00022741"/>
    </source>
</evidence>
<dbReference type="InterPro" id="IPR006597">
    <property type="entry name" value="Sel1-like"/>
</dbReference>
<feature type="domain" description="Protein kinase" evidence="4">
    <location>
        <begin position="8"/>
        <end position="284"/>
    </location>
</feature>
<keyword evidence="2 3" id="KW-0067">ATP-binding</keyword>
<dbReference type="GO" id="GO:0005524">
    <property type="term" value="F:ATP binding"/>
    <property type="evidence" value="ECO:0007669"/>
    <property type="project" value="UniProtKB-UniRule"/>
</dbReference>
<gene>
    <name evidence="5" type="ORF">BCR33DRAFT_684682</name>
</gene>
<evidence type="ECO:0000256" key="2">
    <source>
        <dbReference type="ARBA" id="ARBA00022840"/>
    </source>
</evidence>
<keyword evidence="1 3" id="KW-0547">Nucleotide-binding</keyword>
<dbReference type="SMART" id="SM00220">
    <property type="entry name" value="S_TKc"/>
    <property type="match status" value="1"/>
</dbReference>
<comment type="caution">
    <text evidence="5">The sequence shown here is derived from an EMBL/GenBank/DDBJ whole genome shotgun (WGS) entry which is preliminary data.</text>
</comment>
<keyword evidence="5" id="KW-0808">Transferase</keyword>
<dbReference type="AlphaFoldDB" id="A0A1Y2BE00"/>
<dbReference type="InterPro" id="IPR011990">
    <property type="entry name" value="TPR-like_helical_dom_sf"/>
</dbReference>
<dbReference type="SUPFAM" id="SSF56112">
    <property type="entry name" value="Protein kinase-like (PK-like)"/>
    <property type="match status" value="1"/>
</dbReference>
<dbReference type="Gene3D" id="1.25.40.10">
    <property type="entry name" value="Tetratricopeptide repeat domain"/>
    <property type="match status" value="1"/>
</dbReference>
<dbReference type="OrthoDB" id="10266786at2759"/>
<dbReference type="InterPro" id="IPR017441">
    <property type="entry name" value="Protein_kinase_ATP_BS"/>
</dbReference>
<organism evidence="5 6">
    <name type="scientific">Rhizoclosmatium globosum</name>
    <dbReference type="NCBI Taxonomy" id="329046"/>
    <lineage>
        <taxon>Eukaryota</taxon>
        <taxon>Fungi</taxon>
        <taxon>Fungi incertae sedis</taxon>
        <taxon>Chytridiomycota</taxon>
        <taxon>Chytridiomycota incertae sedis</taxon>
        <taxon>Chytridiomycetes</taxon>
        <taxon>Chytridiales</taxon>
        <taxon>Chytriomycetaceae</taxon>
        <taxon>Rhizoclosmatium</taxon>
    </lineage>
</organism>
<dbReference type="STRING" id="329046.A0A1Y2BE00"/>
<sequence>MMSAPLTIDRNKILGEGAYAMVYEGIYGGAQVAVKTFKRIATRDKELLDHIQKESTLRSILRHPNIVSFWGRGIDPITSDPCFIFERWGGSIYDTIRNEPPPPMSLRHTWLLDIAHALDYLHQQDPPIIHRDLKPDNIVIGLNDQRAVLADFGMNTIFSTHSSYSKELRQLHFFYTPPEAHQRGYRVTTEYDIFSFGMTMYYICTRHLPFEGETMIESKLCVSQWIHSGDRPPRNGTPYYERRVDSVADACWDLIERCWGQDPNNRPSWTKIIQALEELQNPAMQDATISTPPLTEEIKTLSIYQNSTASASHKFGNDTNASDALNQESTLTQKNTAVTVDELFENVEEWLLEHNFNRKSNEDLAETVMSFQMAADKGCAVAQYNLALCYLNGRGVDKSIAKAVEWYHKSADQGFAAAQYNLALFYLDTAPSNLIEGMKWLQVAASQEYVYAQYRLAWQYNEGQGIELNKEEAFKWFCKAAEQGHLEAMFMLGLRYSDGDGVEKDLARGVTWFQMAAEKGYDQAQASLGLAYMTGVGVPLDVKKAEFWLRKSVVQSNERASHYLGLLLANAPN</sequence>
<dbReference type="SMART" id="SM00671">
    <property type="entry name" value="SEL1"/>
    <property type="match status" value="5"/>
</dbReference>
<reference evidence="5 6" key="1">
    <citation type="submission" date="2016-07" db="EMBL/GenBank/DDBJ databases">
        <title>Pervasive Adenine N6-methylation of Active Genes in Fungi.</title>
        <authorList>
            <consortium name="DOE Joint Genome Institute"/>
            <person name="Mondo S.J."/>
            <person name="Dannebaum R.O."/>
            <person name="Kuo R.C."/>
            <person name="Labutti K."/>
            <person name="Haridas S."/>
            <person name="Kuo A."/>
            <person name="Salamov A."/>
            <person name="Ahrendt S.R."/>
            <person name="Lipzen A."/>
            <person name="Sullivan W."/>
            <person name="Andreopoulos W.B."/>
            <person name="Clum A."/>
            <person name="Lindquist E."/>
            <person name="Daum C."/>
            <person name="Ramamoorthy G.K."/>
            <person name="Gryganskyi A."/>
            <person name="Culley D."/>
            <person name="Magnuson J.K."/>
            <person name="James T.Y."/>
            <person name="O'Malley M.A."/>
            <person name="Stajich J.E."/>
            <person name="Spatafora J.W."/>
            <person name="Visel A."/>
            <person name="Grigoriev I.V."/>
        </authorList>
    </citation>
    <scope>NUCLEOTIDE SEQUENCE [LARGE SCALE GENOMIC DNA]</scope>
    <source>
        <strain evidence="5 6">JEL800</strain>
    </source>
</reference>
<dbReference type="InterPro" id="IPR000719">
    <property type="entry name" value="Prot_kinase_dom"/>
</dbReference>
<dbReference type="GO" id="GO:0004672">
    <property type="term" value="F:protein kinase activity"/>
    <property type="evidence" value="ECO:0007669"/>
    <property type="project" value="InterPro"/>
</dbReference>
<dbReference type="InterPro" id="IPR011009">
    <property type="entry name" value="Kinase-like_dom_sf"/>
</dbReference>
<evidence type="ECO:0000313" key="5">
    <source>
        <dbReference type="EMBL" id="ORY32717.1"/>
    </source>
</evidence>
<dbReference type="InterPro" id="IPR008271">
    <property type="entry name" value="Ser/Thr_kinase_AS"/>
</dbReference>
<dbReference type="PROSITE" id="PS00108">
    <property type="entry name" value="PROTEIN_KINASE_ST"/>
    <property type="match status" value="1"/>
</dbReference>
<dbReference type="PANTHER" id="PTHR45011">
    <property type="entry name" value="DAP3-BINDING CELL DEATH ENHANCER 1"/>
    <property type="match status" value="1"/>
</dbReference>
<evidence type="ECO:0000256" key="3">
    <source>
        <dbReference type="PROSITE-ProRule" id="PRU10141"/>
    </source>
</evidence>
<name>A0A1Y2BE00_9FUNG</name>
<dbReference type="Pfam" id="PF08238">
    <property type="entry name" value="Sel1"/>
    <property type="match status" value="5"/>
</dbReference>
<dbReference type="PROSITE" id="PS00107">
    <property type="entry name" value="PROTEIN_KINASE_ATP"/>
    <property type="match status" value="1"/>
</dbReference>
<dbReference type="EMBL" id="MCGO01000070">
    <property type="protein sequence ID" value="ORY32717.1"/>
    <property type="molecule type" value="Genomic_DNA"/>
</dbReference>
<dbReference type="Gene3D" id="3.30.200.20">
    <property type="entry name" value="Phosphorylase Kinase, domain 1"/>
    <property type="match status" value="1"/>
</dbReference>
<dbReference type="InterPro" id="IPR052748">
    <property type="entry name" value="ISR_Activator"/>
</dbReference>
<keyword evidence="5" id="KW-0418">Kinase</keyword>
<protein>
    <submittedName>
        <fullName evidence="5">Kinase-like protein</fullName>
    </submittedName>
</protein>
<accession>A0A1Y2BE00</accession>
<evidence type="ECO:0000259" key="4">
    <source>
        <dbReference type="PROSITE" id="PS50011"/>
    </source>
</evidence>
<dbReference type="Pfam" id="PF00069">
    <property type="entry name" value="Pkinase"/>
    <property type="match status" value="1"/>
</dbReference>
<proteinExistence type="predicted"/>
<dbReference type="SUPFAM" id="SSF81901">
    <property type="entry name" value="HCP-like"/>
    <property type="match status" value="2"/>
</dbReference>
<feature type="binding site" evidence="3">
    <location>
        <position position="35"/>
    </location>
    <ligand>
        <name>ATP</name>
        <dbReference type="ChEBI" id="CHEBI:30616"/>
    </ligand>
</feature>
<dbReference type="PROSITE" id="PS50011">
    <property type="entry name" value="PROTEIN_KINASE_DOM"/>
    <property type="match status" value="1"/>
</dbReference>